<dbReference type="NCBIfam" id="NF002543">
    <property type="entry name" value="PRK02101.1-4"/>
    <property type="match status" value="1"/>
</dbReference>
<dbReference type="InterPro" id="IPR005583">
    <property type="entry name" value="YaaA"/>
</dbReference>
<organism evidence="2 3">
    <name type="scientific">Weissella oryzae (strain DSM 25784 / JCM 18191 / LMG 30913 / SG25)</name>
    <dbReference type="NCBI Taxonomy" id="1329250"/>
    <lineage>
        <taxon>Bacteria</taxon>
        <taxon>Bacillati</taxon>
        <taxon>Bacillota</taxon>
        <taxon>Bacilli</taxon>
        <taxon>Lactobacillales</taxon>
        <taxon>Lactobacillaceae</taxon>
        <taxon>Weissella</taxon>
    </lineage>
</organism>
<dbReference type="eggNOG" id="COG3022">
    <property type="taxonomic scope" value="Bacteria"/>
</dbReference>
<dbReference type="AlphaFoldDB" id="A0A069CWU8"/>
<comment type="similarity">
    <text evidence="1">Belongs to the UPF0246 family.</text>
</comment>
<dbReference type="HAMAP" id="MF_00652">
    <property type="entry name" value="UPF0246"/>
    <property type="match status" value="1"/>
</dbReference>
<name>A0A069CWU8_WEIOS</name>
<dbReference type="Pfam" id="PF03883">
    <property type="entry name" value="H2O2_YaaD"/>
    <property type="match status" value="1"/>
</dbReference>
<dbReference type="GO" id="GO:0005829">
    <property type="term" value="C:cytosol"/>
    <property type="evidence" value="ECO:0007669"/>
    <property type="project" value="TreeGrafter"/>
</dbReference>
<dbReference type="OrthoDB" id="9777133at2"/>
<dbReference type="STRING" id="1329250.WOSG25_130400"/>
<sequence length="253" mass="29185">MQIIISPAKLMQTAFDDFAPKNQPLFLAESAFLANYIQQLSYNEVQQLWQSNDKITQLNYDRFAQMNLYDNLSAAIMTYDGLQYQAMAPSLLTTPGLAYLEKHLRILSAFYGILRPFDGITPYRLELQSKVNFDYQGQHYVKLYPFWGDKIYQALMADNNDRIIINLASREYSKVVLPYLQPDDQLISCTFASIKANQKLQVKTTESKIARGDMVRFMAERNITDADELKTFTARGFHFVDNLSTADNFVFIK</sequence>
<protein>
    <recommendedName>
        <fullName evidence="1">UPF0246 protein WOSG25_130400</fullName>
    </recommendedName>
</protein>
<dbReference type="GO" id="GO:0033194">
    <property type="term" value="P:response to hydroperoxide"/>
    <property type="evidence" value="ECO:0007669"/>
    <property type="project" value="TreeGrafter"/>
</dbReference>
<accession>A0A069CWU8</accession>
<dbReference type="PANTHER" id="PTHR30283:SF4">
    <property type="entry name" value="PEROXIDE STRESS RESISTANCE PROTEIN YAAA"/>
    <property type="match status" value="1"/>
</dbReference>
<evidence type="ECO:0000256" key="1">
    <source>
        <dbReference type="HAMAP-Rule" id="MF_00652"/>
    </source>
</evidence>
<dbReference type="RefSeq" id="WP_027699636.1">
    <property type="nucleotide sequence ID" value="NZ_DF820496.1"/>
</dbReference>
<gene>
    <name evidence="2" type="ORF">WOSG25_130400</name>
</gene>
<dbReference type="PANTHER" id="PTHR30283">
    <property type="entry name" value="PEROXIDE STRESS RESPONSE PROTEIN YAAA"/>
    <property type="match status" value="1"/>
</dbReference>
<keyword evidence="3" id="KW-1185">Reference proteome</keyword>
<evidence type="ECO:0000313" key="2">
    <source>
        <dbReference type="EMBL" id="GAK31688.1"/>
    </source>
</evidence>
<dbReference type="Proteomes" id="UP000030643">
    <property type="component" value="Unassembled WGS sequence"/>
</dbReference>
<proteinExistence type="inferred from homology"/>
<evidence type="ECO:0000313" key="3">
    <source>
        <dbReference type="Proteomes" id="UP000030643"/>
    </source>
</evidence>
<reference evidence="3" key="1">
    <citation type="journal article" date="2014" name="Genome Announc.">
        <title>Draft genome sequence of Weissella oryzae SG25T, isolated from fermented rice grains.</title>
        <authorList>
            <person name="Tanizawa Y."/>
            <person name="Fujisawa T."/>
            <person name="Mochizuki T."/>
            <person name="Kaminuma E."/>
            <person name="Suzuki Y."/>
            <person name="Nakamura Y."/>
            <person name="Tohno M."/>
        </authorList>
    </citation>
    <scope>NUCLEOTIDE SEQUENCE [LARGE SCALE GENOMIC DNA]</scope>
    <source>
        <strain evidence="3">DSM 25784 / JCM 18191 / LMG 30913 / SG25</strain>
    </source>
</reference>
<dbReference type="EMBL" id="DF820496">
    <property type="protein sequence ID" value="GAK31688.1"/>
    <property type="molecule type" value="Genomic_DNA"/>
</dbReference>